<dbReference type="Proteomes" id="UP000095392">
    <property type="component" value="Unassembled WGS sequence"/>
</dbReference>
<reference evidence="1 2" key="1">
    <citation type="submission" date="2016-09" db="EMBL/GenBank/DDBJ databases">
        <title>Draft Genome Sequence of four Alteromonas macleodii strains isolated from copper coupons and grown long-term at elevated copper levels.</title>
        <authorList>
            <person name="Cusick K."/>
            <person name="Dale J."/>
            <person name="Little B."/>
            <person name="Biffinger J."/>
        </authorList>
    </citation>
    <scope>NUCLEOTIDE SEQUENCE [LARGE SCALE GENOMIC DNA]</scope>
    <source>
        <strain evidence="1 2">KCP01</strain>
    </source>
</reference>
<dbReference type="AlphaFoldDB" id="A0AB36FKV3"/>
<accession>A0AB36FKV3</accession>
<protein>
    <submittedName>
        <fullName evidence="1">Uncharacterized protein</fullName>
    </submittedName>
</protein>
<evidence type="ECO:0000313" key="2">
    <source>
        <dbReference type="Proteomes" id="UP000095392"/>
    </source>
</evidence>
<dbReference type="EMBL" id="MIPY01000058">
    <property type="protein sequence ID" value="OES24795.1"/>
    <property type="molecule type" value="Genomic_DNA"/>
</dbReference>
<sequence length="179" mass="20630">MKRGLNKVGETLSVICYKVLFVPLRALGIVAIPKHWHEQQKRAEEESTHTLSRIKSEQALQCHRASTDPLLECVRSMIHNVPTYLNFETFEETMFAVDVLSHIRHINNRDKGFHFKVDNKLKSLYLNQQVAPWHAPVTGETFDKIEAGCFESALFLTEMIFARNGRHSFNPHFGLAQQQ</sequence>
<keyword evidence="2" id="KW-1185">Reference proteome</keyword>
<gene>
    <name evidence="1" type="ORF">BFV95_4554</name>
</gene>
<evidence type="ECO:0000313" key="1">
    <source>
        <dbReference type="EMBL" id="OES24795.1"/>
    </source>
</evidence>
<dbReference type="RefSeq" id="WP_069945305.1">
    <property type="nucleotide sequence ID" value="NZ_MIPW01000063.1"/>
</dbReference>
<name>A0AB36FKV3_ALTMA</name>
<proteinExistence type="predicted"/>
<comment type="caution">
    <text evidence="1">The sequence shown here is derived from an EMBL/GenBank/DDBJ whole genome shotgun (WGS) entry which is preliminary data.</text>
</comment>
<organism evidence="1 2">
    <name type="scientific">Alteromonas macleodii</name>
    <name type="common">Pseudoalteromonas macleodii</name>
    <dbReference type="NCBI Taxonomy" id="28108"/>
    <lineage>
        <taxon>Bacteria</taxon>
        <taxon>Pseudomonadati</taxon>
        <taxon>Pseudomonadota</taxon>
        <taxon>Gammaproteobacteria</taxon>
        <taxon>Alteromonadales</taxon>
        <taxon>Alteromonadaceae</taxon>
        <taxon>Alteromonas/Salinimonas group</taxon>
        <taxon>Alteromonas</taxon>
    </lineage>
</organism>